<dbReference type="Gene3D" id="2.40.30.130">
    <property type="match status" value="1"/>
</dbReference>
<dbReference type="InterPro" id="IPR018165">
    <property type="entry name" value="Ala-tRNA-synth_IIc_core"/>
</dbReference>
<comment type="caution">
    <text evidence="5">The sequence shown here is derived from an EMBL/GenBank/DDBJ whole genome shotgun (WGS) entry which is preliminary data.</text>
</comment>
<dbReference type="InterPro" id="IPR009000">
    <property type="entry name" value="Transl_B-barrel_sf"/>
</dbReference>
<gene>
    <name evidence="5" type="ORF">BJX66DRAFT_153599</name>
</gene>
<proteinExistence type="inferred from homology"/>
<dbReference type="InterPro" id="IPR051335">
    <property type="entry name" value="Alanyl-tRNA_Editing_Enzymes"/>
</dbReference>
<dbReference type="SMART" id="SM00863">
    <property type="entry name" value="tRNA_SAD"/>
    <property type="match status" value="1"/>
</dbReference>
<name>A0ABR4GAB7_9EURO</name>
<evidence type="ECO:0000313" key="6">
    <source>
        <dbReference type="Proteomes" id="UP001610563"/>
    </source>
</evidence>
<sequence>MAPTEALYLDNSSLDTTTAQLISCQPVSSLDENTKRLAKNIAAEDFAVVTQQTIFYAQGGGQASDIGFIARETQQGQRQDQDGKFEVLLVRKTLDGTILHFGRFLATEGLINQPSSSFFSPDQPVSLSIDRAKRNYHSRLHTAGHILGLAMHQLEPILGRRQELKANHFPGEASLEFEGLLYNDKHKSLIQEKVDEIVAQDLPVKCSWWEPTHVEAKKEELRLVEGRLEEVGAMGRVRVAEIADLDASPCGGTHVESTALTGRITIRKISRVKGGSRVSYEVPVDFDF</sequence>
<dbReference type="SUPFAM" id="SSF55186">
    <property type="entry name" value="ThrRS/AlaRS common domain"/>
    <property type="match status" value="1"/>
</dbReference>
<dbReference type="PANTHER" id="PTHR43462:SF2">
    <property type="entry name" value="THREONYL AND ALANYL TRNA SYNTHETASE SECOND ADDITIONAL DOMAIN-CONTAINING PROTEIN"/>
    <property type="match status" value="1"/>
</dbReference>
<evidence type="ECO:0000256" key="3">
    <source>
        <dbReference type="ARBA" id="ARBA00008429"/>
    </source>
</evidence>
<reference evidence="5 6" key="1">
    <citation type="submission" date="2024-07" db="EMBL/GenBank/DDBJ databases">
        <title>Section-level genome sequencing and comparative genomics of Aspergillus sections Usti and Cavernicolus.</title>
        <authorList>
            <consortium name="Lawrence Berkeley National Laboratory"/>
            <person name="Nybo J.L."/>
            <person name="Vesth T.C."/>
            <person name="Theobald S."/>
            <person name="Frisvad J.C."/>
            <person name="Larsen T.O."/>
            <person name="Kjaerboelling I."/>
            <person name="Rothschild-Mancinelli K."/>
            <person name="Lyhne E.K."/>
            <person name="Kogle M.E."/>
            <person name="Barry K."/>
            <person name="Clum A."/>
            <person name="Na H."/>
            <person name="Ledsgaard L."/>
            <person name="Lin J."/>
            <person name="Lipzen A."/>
            <person name="Kuo A."/>
            <person name="Riley R."/>
            <person name="Mondo S."/>
            <person name="Labutti K."/>
            <person name="Haridas S."/>
            <person name="Pangalinan J."/>
            <person name="Salamov A.A."/>
            <person name="Simmons B.A."/>
            <person name="Magnuson J.K."/>
            <person name="Chen J."/>
            <person name="Drula E."/>
            <person name="Henrissat B."/>
            <person name="Wiebenga A."/>
            <person name="Lubbers R.J."/>
            <person name="Gomes A.C."/>
            <person name="Makela M.R."/>
            <person name="Stajich J."/>
            <person name="Grigoriev I.V."/>
            <person name="Mortensen U.H."/>
            <person name="De Vries R.P."/>
            <person name="Baker S.E."/>
            <person name="Andersen M.R."/>
        </authorList>
    </citation>
    <scope>NUCLEOTIDE SEQUENCE [LARGE SCALE GENOMIC DNA]</scope>
    <source>
        <strain evidence="5 6">CBS 209.92</strain>
    </source>
</reference>
<keyword evidence="6" id="KW-1185">Reference proteome</keyword>
<evidence type="ECO:0000256" key="2">
    <source>
        <dbReference type="ARBA" id="ARBA00004496"/>
    </source>
</evidence>
<dbReference type="EMBL" id="JBFTWV010000030">
    <property type="protein sequence ID" value="KAL2795964.1"/>
    <property type="molecule type" value="Genomic_DNA"/>
</dbReference>
<evidence type="ECO:0000313" key="5">
    <source>
        <dbReference type="EMBL" id="KAL2795964.1"/>
    </source>
</evidence>
<evidence type="ECO:0000259" key="4">
    <source>
        <dbReference type="PROSITE" id="PS50860"/>
    </source>
</evidence>
<keyword evidence="5" id="KW-0436">Ligase</keyword>
<dbReference type="SUPFAM" id="SSF50447">
    <property type="entry name" value="Translation proteins"/>
    <property type="match status" value="1"/>
</dbReference>
<dbReference type="PANTHER" id="PTHR43462">
    <property type="entry name" value="ALANYL-TRNA EDITING PROTEIN"/>
    <property type="match status" value="1"/>
</dbReference>
<comment type="subcellular location">
    <subcellularLocation>
        <location evidence="2">Cytoplasm</location>
    </subcellularLocation>
</comment>
<dbReference type="Proteomes" id="UP001610563">
    <property type="component" value="Unassembled WGS sequence"/>
</dbReference>
<keyword evidence="5" id="KW-0030">Aminoacyl-tRNA synthetase</keyword>
<dbReference type="Pfam" id="PF07973">
    <property type="entry name" value="tRNA_SAD"/>
    <property type="match status" value="1"/>
</dbReference>
<dbReference type="InterPro" id="IPR018163">
    <property type="entry name" value="Thr/Ala-tRNA-synth_IIc_edit"/>
</dbReference>
<protein>
    <submittedName>
        <fullName evidence="5">Threonyl/alanyl tRNA synthetase</fullName>
    </submittedName>
</protein>
<dbReference type="Gene3D" id="3.30.980.10">
    <property type="entry name" value="Threonyl-trna Synthetase, Chain A, domain 2"/>
    <property type="match status" value="1"/>
</dbReference>
<dbReference type="GO" id="GO:0004812">
    <property type="term" value="F:aminoacyl-tRNA ligase activity"/>
    <property type="evidence" value="ECO:0007669"/>
    <property type="project" value="UniProtKB-KW"/>
</dbReference>
<comment type="cofactor">
    <cofactor evidence="1">
        <name>Zn(2+)</name>
        <dbReference type="ChEBI" id="CHEBI:29105"/>
    </cofactor>
</comment>
<dbReference type="PROSITE" id="PS50860">
    <property type="entry name" value="AA_TRNA_LIGASE_II_ALA"/>
    <property type="match status" value="1"/>
</dbReference>
<organism evidence="5 6">
    <name type="scientific">Aspergillus keveii</name>
    <dbReference type="NCBI Taxonomy" id="714993"/>
    <lineage>
        <taxon>Eukaryota</taxon>
        <taxon>Fungi</taxon>
        <taxon>Dikarya</taxon>
        <taxon>Ascomycota</taxon>
        <taxon>Pezizomycotina</taxon>
        <taxon>Eurotiomycetes</taxon>
        <taxon>Eurotiomycetidae</taxon>
        <taxon>Eurotiales</taxon>
        <taxon>Aspergillaceae</taxon>
        <taxon>Aspergillus</taxon>
        <taxon>Aspergillus subgen. Nidulantes</taxon>
    </lineage>
</organism>
<dbReference type="InterPro" id="IPR012947">
    <property type="entry name" value="tRNA_SAD"/>
</dbReference>
<evidence type="ECO:0000256" key="1">
    <source>
        <dbReference type="ARBA" id="ARBA00001947"/>
    </source>
</evidence>
<comment type="similarity">
    <text evidence="3">Belongs to the class-II aminoacyl-tRNA synthetase family. Alax-L subfamily.</text>
</comment>
<accession>A0ABR4GAB7</accession>
<feature type="domain" description="Alanyl-transfer RNA synthetases family profile" evidence="4">
    <location>
        <begin position="1"/>
        <end position="277"/>
    </location>
</feature>